<keyword evidence="3" id="KW-1185">Reference proteome</keyword>
<feature type="compositionally biased region" description="Polar residues" evidence="1">
    <location>
        <begin position="234"/>
        <end position="244"/>
    </location>
</feature>
<evidence type="ECO:0000313" key="3">
    <source>
        <dbReference type="Proteomes" id="UP000501690"/>
    </source>
</evidence>
<name>A0A4D6LHV4_VIGUN</name>
<evidence type="ECO:0000313" key="2">
    <source>
        <dbReference type="EMBL" id="QCD87915.1"/>
    </source>
</evidence>
<evidence type="ECO:0000256" key="1">
    <source>
        <dbReference type="SAM" id="MobiDB-lite"/>
    </source>
</evidence>
<dbReference type="AlphaFoldDB" id="A0A4D6LHV4"/>
<dbReference type="EMBL" id="CP039347">
    <property type="protein sequence ID" value="QCD87915.1"/>
    <property type="molecule type" value="Genomic_DNA"/>
</dbReference>
<feature type="compositionally biased region" description="Basic and acidic residues" evidence="1">
    <location>
        <begin position="104"/>
        <end position="113"/>
    </location>
</feature>
<dbReference type="Proteomes" id="UP000501690">
    <property type="component" value="Linkage Group LG3"/>
</dbReference>
<organism evidence="2 3">
    <name type="scientific">Vigna unguiculata</name>
    <name type="common">Cowpea</name>
    <dbReference type="NCBI Taxonomy" id="3917"/>
    <lineage>
        <taxon>Eukaryota</taxon>
        <taxon>Viridiplantae</taxon>
        <taxon>Streptophyta</taxon>
        <taxon>Embryophyta</taxon>
        <taxon>Tracheophyta</taxon>
        <taxon>Spermatophyta</taxon>
        <taxon>Magnoliopsida</taxon>
        <taxon>eudicotyledons</taxon>
        <taxon>Gunneridae</taxon>
        <taxon>Pentapetalae</taxon>
        <taxon>rosids</taxon>
        <taxon>fabids</taxon>
        <taxon>Fabales</taxon>
        <taxon>Fabaceae</taxon>
        <taxon>Papilionoideae</taxon>
        <taxon>50 kb inversion clade</taxon>
        <taxon>NPAAA clade</taxon>
        <taxon>indigoferoid/millettioid clade</taxon>
        <taxon>Phaseoleae</taxon>
        <taxon>Vigna</taxon>
    </lineage>
</organism>
<sequence length="290" mass="32872">MQDLDVNCGWIREELDWTTERQEKELYKLVKEDVRQEEKKGQPRLPTGPEPSLFDQRASFLESPVRTAPTQAVKRNPDRANRGSLRDPTQACSIKGRACSKAPFEQDRPKRLNETPIGPTEAPYGTQTKPVRSKGEFPRKPRSNRTDPSAFQCRLADGLLSRPRLPTEPEPSLFDQRASFLESPVRTGPTQAVKRNPDRADQGSLRDPNQACSIKGRVFSKAPFEQDRPKRSNETPIASKNNFSMPIGRWADRPTEAPYGTRTKLVRSRGELSRKPHVNRTDPCGQMEAR</sequence>
<protein>
    <submittedName>
        <fullName evidence="2">Uncharacterized protein</fullName>
    </submittedName>
</protein>
<feature type="compositionally biased region" description="Basic and acidic residues" evidence="1">
    <location>
        <begin position="75"/>
        <end position="85"/>
    </location>
</feature>
<accession>A0A4D6LHV4</accession>
<feature type="region of interest" description="Disordered" evidence="1">
    <location>
        <begin position="33"/>
        <end position="290"/>
    </location>
</feature>
<reference evidence="2 3" key="1">
    <citation type="submission" date="2019-04" db="EMBL/GenBank/DDBJ databases">
        <title>An improved genome assembly and genetic linkage map for asparagus bean, Vigna unguiculata ssp. sesquipedialis.</title>
        <authorList>
            <person name="Xia Q."/>
            <person name="Zhang R."/>
            <person name="Dong Y."/>
        </authorList>
    </citation>
    <scope>NUCLEOTIDE SEQUENCE [LARGE SCALE GENOMIC DNA]</scope>
    <source>
        <tissue evidence="2">Leaf</tissue>
    </source>
</reference>
<feature type="compositionally biased region" description="Basic and acidic residues" evidence="1">
    <location>
        <begin position="224"/>
        <end position="233"/>
    </location>
</feature>
<gene>
    <name evidence="2" type="ORF">DEO72_LG3g2455</name>
</gene>
<proteinExistence type="predicted"/>